<gene>
    <name evidence="2" type="ORF">GFSPODELE1_LOCUS2817</name>
</gene>
<reference evidence="3" key="1">
    <citation type="submission" date="2024-04" db="EMBL/GenBank/DDBJ databases">
        <authorList>
            <person name="Shaw F."/>
            <person name="Minotto A."/>
        </authorList>
    </citation>
    <scope>NUCLEOTIDE SEQUENCE [LARGE SCALE GENOMIC DNA]</scope>
</reference>
<accession>A0ABP1CZ21</accession>
<keyword evidence="3" id="KW-1185">Reference proteome</keyword>
<evidence type="ECO:0000313" key="2">
    <source>
        <dbReference type="EMBL" id="CAL1699729.1"/>
    </source>
</evidence>
<dbReference type="Proteomes" id="UP001497453">
    <property type="component" value="Chromosome 11"/>
</dbReference>
<feature type="region of interest" description="Disordered" evidence="1">
    <location>
        <begin position="191"/>
        <end position="214"/>
    </location>
</feature>
<name>A0ABP1CZ21_9APHY</name>
<evidence type="ECO:0000313" key="3">
    <source>
        <dbReference type="Proteomes" id="UP001497453"/>
    </source>
</evidence>
<dbReference type="SUPFAM" id="SSF52047">
    <property type="entry name" value="RNI-like"/>
    <property type="match status" value="1"/>
</dbReference>
<dbReference type="Gene3D" id="3.80.10.10">
    <property type="entry name" value="Ribonuclease Inhibitor"/>
    <property type="match status" value="1"/>
</dbReference>
<sequence length="426" mass="49457">MYQIVLIGVEWLVYILSHVTPTEDVFNLAIDLLEEDVEALQACSLTCNAWYSRSKTLIHSRFTFDGTTTSNDRLLCYVQHPELLSCIRTLVVKKPARQYRQWTGCYVNPTSASYTALQEVVFPSVTNLMLRHINPRHEGANTLMPYVQSNFPSLTSLVLRQWSFASFSELHILIMAFPRLNSLSLLELRTDGKTSSPRDSWNETPDDPVSEDHSDFPRHSFDCLRRLTIDFSMGAMQFLRYLNYHQVKAPVTFADVRWVCKDKEYKDRCQDPELLRLVCSFVGDSLKHLRILDGYFLGDMDGWNAIHRCQNLRTIELHTSVYYGPSRLQRIVSEIEHVQLEILAVHLNPQKQFPEFKTEWTVQAWSELDDFLLSKTEIVKKHCGKTRLTIPISLRRNDSFESIVERFRKFIPKIISNGVLELGYHA</sequence>
<proteinExistence type="predicted"/>
<dbReference type="EMBL" id="OZ037954">
    <property type="protein sequence ID" value="CAL1699729.1"/>
    <property type="molecule type" value="Genomic_DNA"/>
</dbReference>
<evidence type="ECO:0000256" key="1">
    <source>
        <dbReference type="SAM" id="MobiDB-lite"/>
    </source>
</evidence>
<evidence type="ECO:0008006" key="4">
    <source>
        <dbReference type="Google" id="ProtNLM"/>
    </source>
</evidence>
<protein>
    <recommendedName>
        <fullName evidence="4">F-box domain-containing protein</fullName>
    </recommendedName>
</protein>
<dbReference type="InterPro" id="IPR032675">
    <property type="entry name" value="LRR_dom_sf"/>
</dbReference>
<feature type="compositionally biased region" description="Polar residues" evidence="1">
    <location>
        <begin position="193"/>
        <end position="203"/>
    </location>
</feature>
<organism evidence="2 3">
    <name type="scientific">Somion occarium</name>
    <dbReference type="NCBI Taxonomy" id="3059160"/>
    <lineage>
        <taxon>Eukaryota</taxon>
        <taxon>Fungi</taxon>
        <taxon>Dikarya</taxon>
        <taxon>Basidiomycota</taxon>
        <taxon>Agaricomycotina</taxon>
        <taxon>Agaricomycetes</taxon>
        <taxon>Polyporales</taxon>
        <taxon>Cerrenaceae</taxon>
        <taxon>Somion</taxon>
    </lineage>
</organism>